<evidence type="ECO:0000256" key="1">
    <source>
        <dbReference type="SAM" id="MobiDB-lite"/>
    </source>
</evidence>
<reference evidence="2" key="1">
    <citation type="submission" date="2022-07" db="EMBL/GenBank/DDBJ databases">
        <title>The genome of Lyophyllum shimeji provides insight into the initial evolution of ectomycorrhizal fungal genome.</title>
        <authorList>
            <person name="Kobayashi Y."/>
            <person name="Shibata T."/>
            <person name="Hirakawa H."/>
            <person name="Shigenobu S."/>
            <person name="Nishiyama T."/>
            <person name="Yamada A."/>
            <person name="Hasebe M."/>
            <person name="Kawaguchi M."/>
        </authorList>
    </citation>
    <scope>NUCLEOTIDE SEQUENCE</scope>
    <source>
        <strain evidence="2">AT787</strain>
    </source>
</reference>
<evidence type="ECO:0000313" key="3">
    <source>
        <dbReference type="Proteomes" id="UP001063166"/>
    </source>
</evidence>
<accession>A0A9P3PL18</accession>
<protein>
    <submittedName>
        <fullName evidence="2">Uncharacterized protein</fullName>
    </submittedName>
</protein>
<sequence length="615" mass="68439">MAKSKKVKKYKAPSSKYLVVVDPWGTPGNAYFIGNVAAWFELMLQDDYPDEDVKTVFTQKTHKNVIVELSESVDVLPYLGAHHHARFLKAPHNITDDVSYIYEYDYETQNDPARRGWTANYPPPYDIKIFPIIQPYPLPLPAPPPPFHVAYAKRPPNIVSRPAPNVVQNQPVGSANVSVPGNTQWLSSVPSQTTEDARPEAAVNLKKRDPYDEADEAERVLRGRTSPPSTSTKREDERQHVERPGVKDEEPVTRRLPISQREQEAITPGTDDEFLDSIISVKKEEPGLHRIPVPEPRSKDLSTPGPSDPGRVVKKESTDTALRTSGAPLRSGNTEGDGLQGQHYEPSADLLAAFASLRSEVPGQAPNAPNSDNYQPSADLLAAFASLQPRILSQPPNATDKTPKTRTPFVKNEPCDEDANLLTSPRGRSATLATENGEAPTSVRVKPEPRDYDVPSCAPPLVPRTRDLRSLQRERSATLATEPPEAEPSTVWVKPEPRDDYTIPPPRPVDVPASRDPRLAHREQPVVRVRPEPRGDHPIPPSLPVPGTRDPRVANREQAMVRVKLEPKEDHMIPPSDPVPRTHDPRLVNRGNAYAKHRLDEEQEKAFAKRIKSEQ</sequence>
<dbReference type="AlphaFoldDB" id="A0A9P3PL18"/>
<feature type="region of interest" description="Disordered" evidence="1">
    <location>
        <begin position="566"/>
        <end position="587"/>
    </location>
</feature>
<feature type="compositionally biased region" description="Basic and acidic residues" evidence="1">
    <location>
        <begin position="232"/>
        <end position="253"/>
    </location>
</feature>
<dbReference type="EMBL" id="BRPK01000004">
    <property type="protein sequence ID" value="GLB37873.1"/>
    <property type="molecule type" value="Genomic_DNA"/>
</dbReference>
<comment type="caution">
    <text evidence="2">The sequence shown here is derived from an EMBL/GenBank/DDBJ whole genome shotgun (WGS) entry which is preliminary data.</text>
</comment>
<organism evidence="2 3">
    <name type="scientific">Lyophyllum shimeji</name>
    <name type="common">Hon-shimeji</name>
    <name type="synonym">Tricholoma shimeji</name>
    <dbReference type="NCBI Taxonomy" id="47721"/>
    <lineage>
        <taxon>Eukaryota</taxon>
        <taxon>Fungi</taxon>
        <taxon>Dikarya</taxon>
        <taxon>Basidiomycota</taxon>
        <taxon>Agaricomycotina</taxon>
        <taxon>Agaricomycetes</taxon>
        <taxon>Agaricomycetidae</taxon>
        <taxon>Agaricales</taxon>
        <taxon>Tricholomatineae</taxon>
        <taxon>Lyophyllaceae</taxon>
        <taxon>Lyophyllum</taxon>
    </lineage>
</organism>
<evidence type="ECO:0000313" key="2">
    <source>
        <dbReference type="EMBL" id="GLB37873.1"/>
    </source>
</evidence>
<gene>
    <name evidence="2" type="ORF">LshimejAT787_0409240</name>
</gene>
<feature type="region of interest" description="Disordered" evidence="1">
    <location>
        <begin position="161"/>
        <end position="270"/>
    </location>
</feature>
<feature type="compositionally biased region" description="Basic and acidic residues" evidence="1">
    <location>
        <begin position="464"/>
        <end position="476"/>
    </location>
</feature>
<dbReference type="OrthoDB" id="2996389at2759"/>
<feature type="compositionally biased region" description="Polar residues" evidence="1">
    <location>
        <begin position="166"/>
        <end position="194"/>
    </location>
</feature>
<feature type="compositionally biased region" description="Basic and acidic residues" evidence="1">
    <location>
        <begin position="206"/>
        <end position="221"/>
    </location>
</feature>
<feature type="compositionally biased region" description="Basic and acidic residues" evidence="1">
    <location>
        <begin position="513"/>
        <end position="537"/>
    </location>
</feature>
<proteinExistence type="predicted"/>
<feature type="compositionally biased region" description="Polar residues" evidence="1">
    <location>
        <begin position="367"/>
        <end position="376"/>
    </location>
</feature>
<feature type="region of interest" description="Disordered" evidence="1">
    <location>
        <begin position="285"/>
        <end position="347"/>
    </location>
</feature>
<keyword evidence="3" id="KW-1185">Reference proteome</keyword>
<feature type="region of interest" description="Disordered" evidence="1">
    <location>
        <begin position="361"/>
        <end position="552"/>
    </location>
</feature>
<name>A0A9P3PL18_LYOSH</name>
<dbReference type="Proteomes" id="UP001063166">
    <property type="component" value="Unassembled WGS sequence"/>
</dbReference>